<comment type="caution">
    <text evidence="2">The sequence shown here is derived from an EMBL/GenBank/DDBJ whole genome shotgun (WGS) entry which is preliminary data.</text>
</comment>
<gene>
    <name evidence="2" type="ORF">FNV44_01380</name>
</gene>
<keyword evidence="1" id="KW-0812">Transmembrane</keyword>
<feature type="transmembrane region" description="Helical" evidence="1">
    <location>
        <begin position="6"/>
        <end position="23"/>
    </location>
</feature>
<dbReference type="RefSeq" id="WP_012242791.1">
    <property type="nucleotide sequence ID" value="NZ_JACAOE010000001.1"/>
</dbReference>
<keyword evidence="1" id="KW-0472">Membrane</keyword>
<protein>
    <submittedName>
        <fullName evidence="2">Uncharacterized protein</fullName>
    </submittedName>
</protein>
<dbReference type="GeneID" id="41339001"/>
<proteinExistence type="predicted"/>
<dbReference type="EMBL" id="VKID01000001">
    <property type="protein sequence ID" value="TRX99720.1"/>
    <property type="molecule type" value="Genomic_DNA"/>
</dbReference>
<evidence type="ECO:0000313" key="3">
    <source>
        <dbReference type="Proteomes" id="UP000315938"/>
    </source>
</evidence>
<accession>A0A553IHP2</accession>
<sequence>MRKYITFSIIMITLVAILIYLYLPKKGLDEILVVPESHYILFEQDKTISMKYFSTKKDILDEQMILSTFIYNADETIKFQIEEVYIDTYHNEQYQDKTYYGYELILKLPEIDATYLMDKLYIKLNYHHDVYEFFAGRLYVEYPEQQANHIHWYGIEGIKDDLPRLFQIIVDVALKTEIDTIYVGPDETPFHLGLDNIIIQVLPNDYLFSTTFVKVITSEGITYLPYFSYFVNYELLSARLHHNYVIY</sequence>
<organism evidence="2 3">
    <name type="scientific">Acholeplasma laidlawii</name>
    <dbReference type="NCBI Taxonomy" id="2148"/>
    <lineage>
        <taxon>Bacteria</taxon>
        <taxon>Bacillati</taxon>
        <taxon>Mycoplasmatota</taxon>
        <taxon>Mollicutes</taxon>
        <taxon>Acholeplasmatales</taxon>
        <taxon>Acholeplasmataceae</taxon>
        <taxon>Acholeplasma</taxon>
    </lineage>
</organism>
<reference evidence="2 3" key="1">
    <citation type="submission" date="2019-07" db="EMBL/GenBank/DDBJ databases">
        <title>Genome sequence of Acholeplasma laidlawii strain with increased resistance to erythromycin.</title>
        <authorList>
            <person name="Medvedeva E.S."/>
            <person name="Baranova N.B."/>
            <person name="Siniagina M.N."/>
            <person name="Mouzykantov A."/>
            <person name="Chernova O.A."/>
            <person name="Chernov V.M."/>
        </authorList>
    </citation>
    <scope>NUCLEOTIDE SEQUENCE [LARGE SCALE GENOMIC DNA]</scope>
    <source>
        <strain evidence="2 3">PG8REry</strain>
    </source>
</reference>
<evidence type="ECO:0000256" key="1">
    <source>
        <dbReference type="SAM" id="Phobius"/>
    </source>
</evidence>
<name>A0A553IHP2_ACHLA</name>
<keyword evidence="1" id="KW-1133">Transmembrane helix</keyword>
<dbReference type="Proteomes" id="UP000315938">
    <property type="component" value="Unassembled WGS sequence"/>
</dbReference>
<dbReference type="AlphaFoldDB" id="A0A553IHP2"/>
<evidence type="ECO:0000313" key="2">
    <source>
        <dbReference type="EMBL" id="TRX99720.1"/>
    </source>
</evidence>